<dbReference type="GO" id="GO:0106300">
    <property type="term" value="P:protein-DNA covalent cross-linking repair"/>
    <property type="evidence" value="ECO:0007669"/>
    <property type="project" value="TreeGrafter"/>
</dbReference>
<evidence type="ECO:0000256" key="1">
    <source>
        <dbReference type="SAM" id="MobiDB-lite"/>
    </source>
</evidence>
<feature type="region of interest" description="Disordered" evidence="1">
    <location>
        <begin position="194"/>
        <end position="283"/>
    </location>
</feature>
<dbReference type="SUPFAM" id="SSF55136">
    <property type="entry name" value="Probable bacterial effector-binding domain"/>
    <property type="match status" value="1"/>
</dbReference>
<dbReference type="InterPro" id="IPR011256">
    <property type="entry name" value="Reg_factor_effector_dom_sf"/>
</dbReference>
<organism evidence="3">
    <name type="scientific">Hyalomma excavatum</name>
    <dbReference type="NCBI Taxonomy" id="257692"/>
    <lineage>
        <taxon>Eukaryota</taxon>
        <taxon>Metazoa</taxon>
        <taxon>Ecdysozoa</taxon>
        <taxon>Arthropoda</taxon>
        <taxon>Chelicerata</taxon>
        <taxon>Arachnida</taxon>
        <taxon>Acari</taxon>
        <taxon>Parasitiformes</taxon>
        <taxon>Ixodida</taxon>
        <taxon>Ixodoidea</taxon>
        <taxon>Ixodidae</taxon>
        <taxon>Hyalomminae</taxon>
        <taxon>Hyalomma</taxon>
    </lineage>
</organism>
<protein>
    <submittedName>
        <fullName evidence="3">Putative conserved protein with signal anchor</fullName>
    </submittedName>
</protein>
<feature type="transmembrane region" description="Helical" evidence="2">
    <location>
        <begin position="6"/>
        <end position="31"/>
    </location>
</feature>
<proteinExistence type="evidence at transcript level"/>
<evidence type="ECO:0000313" key="3">
    <source>
        <dbReference type="EMBL" id="JAP66443.1"/>
    </source>
</evidence>
<dbReference type="GO" id="GO:0005634">
    <property type="term" value="C:nucleus"/>
    <property type="evidence" value="ECO:0007669"/>
    <property type="project" value="TreeGrafter"/>
</dbReference>
<evidence type="ECO:0000256" key="2">
    <source>
        <dbReference type="SAM" id="Phobius"/>
    </source>
</evidence>
<keyword evidence="2" id="KW-0812">Transmembrane</keyword>
<feature type="compositionally biased region" description="Basic and acidic residues" evidence="1">
    <location>
        <begin position="274"/>
        <end position="283"/>
    </location>
</feature>
<reference evidence="3" key="1">
    <citation type="journal article" date="2017" name="Ticks Tick Borne Dis.">
        <title>An insight into the sialome of Hyalomma excavatum.</title>
        <authorList>
            <person name="Ribeiro J.M."/>
            <person name="Slovak M."/>
            <person name="Francischetti I.M."/>
        </authorList>
    </citation>
    <scope>NUCLEOTIDE SEQUENCE</scope>
    <source>
        <strain evidence="3">Samish</strain>
        <tissue evidence="3">Salivary glands</tissue>
    </source>
</reference>
<dbReference type="GO" id="GO:0005789">
    <property type="term" value="C:endoplasmic reticulum membrane"/>
    <property type="evidence" value="ECO:0007669"/>
    <property type="project" value="TreeGrafter"/>
</dbReference>
<dbReference type="EMBL" id="GEFH01002138">
    <property type="protein sequence ID" value="JAP66443.1"/>
    <property type="molecule type" value="mRNA"/>
</dbReference>
<feature type="compositionally biased region" description="Acidic residues" evidence="1">
    <location>
        <begin position="217"/>
        <end position="232"/>
    </location>
</feature>
<feature type="compositionally biased region" description="Acidic residues" evidence="1">
    <location>
        <begin position="194"/>
        <end position="204"/>
    </location>
</feature>
<dbReference type="Gene3D" id="3.20.80.10">
    <property type="entry name" value="Regulatory factor, effector binding domain"/>
    <property type="match status" value="1"/>
</dbReference>
<accession>A0A131XH80</accession>
<dbReference type="GO" id="GO:0061709">
    <property type="term" value="P:reticulophagy"/>
    <property type="evidence" value="ECO:0007669"/>
    <property type="project" value="TreeGrafter"/>
</dbReference>
<sequence length="283" mass="31107">METDVALLLGIIAVLILLLLTLLGFLGYCGLFAPIDIKAEKPPFQELKVAYKFSRGSYKNSGALFTEAHSIAPTLKCIGVYYDDPNEVDVPRLRYLVGVVLNDTDRPATKEVKEQLEAEGFKTASFPAVDHAVTTVFPFRGSVSVMIAVARVYPKLREYIKEKLLCARPLMEIYEDERVLFVCPLSKQDEFYVEEATEDPEEGATSDPGTTTASEEDHAEDGEDEDEEEEEPSSPPTSQPVSSNGNGNGNGANGNHEESDHERGSRSSTTSSFEELRLETASN</sequence>
<feature type="compositionally biased region" description="Basic and acidic residues" evidence="1">
    <location>
        <begin position="255"/>
        <end position="265"/>
    </location>
</feature>
<dbReference type="PANTHER" id="PTHR15949">
    <property type="entry name" value="TESTIS-EXPRESSED PROTEIN 264"/>
    <property type="match status" value="1"/>
</dbReference>
<keyword evidence="2" id="KW-0472">Membrane</keyword>
<keyword evidence="2" id="KW-1133">Transmembrane helix</keyword>
<dbReference type="GO" id="GO:0005657">
    <property type="term" value="C:replication fork"/>
    <property type="evidence" value="ECO:0007669"/>
    <property type="project" value="TreeGrafter"/>
</dbReference>
<dbReference type="AlphaFoldDB" id="A0A131XH80"/>
<dbReference type="GO" id="GO:0000421">
    <property type="term" value="C:autophagosome membrane"/>
    <property type="evidence" value="ECO:0007669"/>
    <property type="project" value="TreeGrafter"/>
</dbReference>
<name>A0A131XH80_9ACAR</name>
<dbReference type="PANTHER" id="PTHR15949:SF3">
    <property type="entry name" value="TESTIS-EXPRESSED PROTEIN 264"/>
    <property type="match status" value="1"/>
</dbReference>